<keyword evidence="2" id="KW-0106">Calcium</keyword>
<keyword evidence="2" id="KW-0564">Palmitate</keyword>
<dbReference type="EMBL" id="JACEEZ010015863">
    <property type="protein sequence ID" value="KAG0718537.1"/>
    <property type="molecule type" value="Genomic_DNA"/>
</dbReference>
<dbReference type="SUPFAM" id="SSF54518">
    <property type="entry name" value="Tubby C-terminal domain-like"/>
    <property type="match status" value="1"/>
</dbReference>
<comment type="similarity">
    <text evidence="1 2">Belongs to the phospholipid scramblase family.</text>
</comment>
<dbReference type="PANTHER" id="PTHR23248:SF9">
    <property type="entry name" value="PHOSPHOLIPID SCRAMBLASE"/>
    <property type="match status" value="1"/>
</dbReference>
<dbReference type="OrthoDB" id="191150at2759"/>
<evidence type="ECO:0000313" key="3">
    <source>
        <dbReference type="EMBL" id="KAG0718537.1"/>
    </source>
</evidence>
<dbReference type="PANTHER" id="PTHR23248">
    <property type="entry name" value="PHOSPHOLIPID SCRAMBLASE-RELATED"/>
    <property type="match status" value="1"/>
</dbReference>
<evidence type="ECO:0000256" key="2">
    <source>
        <dbReference type="RuleBase" id="RU363116"/>
    </source>
</evidence>
<name>A0A8J4Y1L2_CHIOP</name>
<evidence type="ECO:0000313" key="4">
    <source>
        <dbReference type="Proteomes" id="UP000770661"/>
    </source>
</evidence>
<organism evidence="3 4">
    <name type="scientific">Chionoecetes opilio</name>
    <name type="common">Atlantic snow crab</name>
    <name type="synonym">Cancer opilio</name>
    <dbReference type="NCBI Taxonomy" id="41210"/>
    <lineage>
        <taxon>Eukaryota</taxon>
        <taxon>Metazoa</taxon>
        <taxon>Ecdysozoa</taxon>
        <taxon>Arthropoda</taxon>
        <taxon>Crustacea</taxon>
        <taxon>Multicrustacea</taxon>
        <taxon>Malacostraca</taxon>
        <taxon>Eumalacostraca</taxon>
        <taxon>Eucarida</taxon>
        <taxon>Decapoda</taxon>
        <taxon>Pleocyemata</taxon>
        <taxon>Brachyura</taxon>
        <taxon>Eubrachyura</taxon>
        <taxon>Majoidea</taxon>
        <taxon>Majidae</taxon>
        <taxon>Chionoecetes</taxon>
    </lineage>
</organism>
<dbReference type="Pfam" id="PF03803">
    <property type="entry name" value="Scramblase"/>
    <property type="match status" value="1"/>
</dbReference>
<comment type="cofactor">
    <cofactor evidence="2">
        <name>Ca(2+)</name>
        <dbReference type="ChEBI" id="CHEBI:29108"/>
    </cofactor>
</comment>
<dbReference type="InterPro" id="IPR005552">
    <property type="entry name" value="Scramblase"/>
</dbReference>
<evidence type="ECO:0000256" key="1">
    <source>
        <dbReference type="ARBA" id="ARBA00005350"/>
    </source>
</evidence>
<accession>A0A8J4Y1L2</accession>
<reference evidence="3" key="1">
    <citation type="submission" date="2020-07" db="EMBL/GenBank/DDBJ databases">
        <title>The High-quality genome of the commercially important snow crab, Chionoecetes opilio.</title>
        <authorList>
            <person name="Jeong J.-H."/>
            <person name="Ryu S."/>
        </authorList>
    </citation>
    <scope>NUCLEOTIDE SEQUENCE</scope>
    <source>
        <strain evidence="3">MADBK_172401_WGS</strain>
        <tissue evidence="3">Digestive gland</tissue>
    </source>
</reference>
<dbReference type="Proteomes" id="UP000770661">
    <property type="component" value="Unassembled WGS sequence"/>
</dbReference>
<proteinExistence type="inferred from homology"/>
<sequence>MWIKGAECSAESKEIEVVWAREEKVMALMLDALPPGLEYLAQLDQVLVKQVVEVFECSIQAWSVHLVIPPLSSLVCLSCSEDPSLTAEFFSFAAASMCLHLSIDISSPPGTPLGSIHQEWTTCTPLAGKFTVRNVSDDVVLRIEGPVCAISCGDDVVFKVLSEDSSVQVGTITKQWRGLCAEAFTDADNFGLSVPVDMDVRTKALLLGALFLIDFMYFEKANNN</sequence>
<gene>
    <name evidence="3" type="primary">Plscr1_1</name>
    <name evidence="3" type="ORF">GWK47_052247</name>
</gene>
<keyword evidence="2" id="KW-0449">Lipoprotein</keyword>
<dbReference type="GO" id="GO:0005886">
    <property type="term" value="C:plasma membrane"/>
    <property type="evidence" value="ECO:0007669"/>
    <property type="project" value="TreeGrafter"/>
</dbReference>
<dbReference type="GO" id="GO:0017128">
    <property type="term" value="F:phospholipid scramblase activity"/>
    <property type="evidence" value="ECO:0007669"/>
    <property type="project" value="InterPro"/>
</dbReference>
<dbReference type="AlphaFoldDB" id="A0A8J4Y1L2"/>
<keyword evidence="4" id="KW-1185">Reference proteome</keyword>
<comment type="function">
    <text evidence="2">May mediate accelerated ATP-independent bidirectional transbilayer migration of phospholipids upon binding calcium ions that results in a loss of phospholipid asymmetry in the plasma membrane.</text>
</comment>
<protein>
    <recommendedName>
        <fullName evidence="2">Phospholipid scramblase</fullName>
    </recommendedName>
</protein>
<dbReference type="InterPro" id="IPR025659">
    <property type="entry name" value="Tubby-like_C"/>
</dbReference>
<comment type="caution">
    <text evidence="3">The sequence shown here is derived from an EMBL/GenBank/DDBJ whole genome shotgun (WGS) entry which is preliminary data.</text>
</comment>